<organism evidence="1 2">
    <name type="scientific">Ophiobolus disseminans</name>
    <dbReference type="NCBI Taxonomy" id="1469910"/>
    <lineage>
        <taxon>Eukaryota</taxon>
        <taxon>Fungi</taxon>
        <taxon>Dikarya</taxon>
        <taxon>Ascomycota</taxon>
        <taxon>Pezizomycotina</taxon>
        <taxon>Dothideomycetes</taxon>
        <taxon>Pleosporomycetidae</taxon>
        <taxon>Pleosporales</taxon>
        <taxon>Pleosporineae</taxon>
        <taxon>Phaeosphaeriaceae</taxon>
        <taxon>Ophiobolus</taxon>
    </lineage>
</organism>
<sequence>MFNDYYATVKSAIGEVNLKIIRIVACLKLHLITKLDLDQVLELSTLYTNLNEYSRITSLCKAEDIAEIKIIISCKEDVKDPLTLEGLINRYRWWISTKQLYTKTLSSFAT</sequence>
<gene>
    <name evidence="1" type="ORF">CC86DRAFT_366449</name>
</gene>
<proteinExistence type="predicted"/>
<dbReference type="AlphaFoldDB" id="A0A6A7AE51"/>
<protein>
    <submittedName>
        <fullName evidence="1">Uncharacterized protein</fullName>
    </submittedName>
</protein>
<reference evidence="1" key="1">
    <citation type="journal article" date="2020" name="Stud. Mycol.">
        <title>101 Dothideomycetes genomes: a test case for predicting lifestyles and emergence of pathogens.</title>
        <authorList>
            <person name="Haridas S."/>
            <person name="Albert R."/>
            <person name="Binder M."/>
            <person name="Bloem J."/>
            <person name="Labutti K."/>
            <person name="Salamov A."/>
            <person name="Andreopoulos B."/>
            <person name="Baker S."/>
            <person name="Barry K."/>
            <person name="Bills G."/>
            <person name="Bluhm B."/>
            <person name="Cannon C."/>
            <person name="Castanera R."/>
            <person name="Culley D."/>
            <person name="Daum C."/>
            <person name="Ezra D."/>
            <person name="Gonzalez J."/>
            <person name="Henrissat B."/>
            <person name="Kuo A."/>
            <person name="Liang C."/>
            <person name="Lipzen A."/>
            <person name="Lutzoni F."/>
            <person name="Magnuson J."/>
            <person name="Mondo S."/>
            <person name="Nolan M."/>
            <person name="Ohm R."/>
            <person name="Pangilinan J."/>
            <person name="Park H.-J."/>
            <person name="Ramirez L."/>
            <person name="Alfaro M."/>
            <person name="Sun H."/>
            <person name="Tritt A."/>
            <person name="Yoshinaga Y."/>
            <person name="Zwiers L.-H."/>
            <person name="Turgeon B."/>
            <person name="Goodwin S."/>
            <person name="Spatafora J."/>
            <person name="Crous P."/>
            <person name="Grigoriev I."/>
        </authorList>
    </citation>
    <scope>NUCLEOTIDE SEQUENCE</scope>
    <source>
        <strain evidence="1">CBS 113818</strain>
    </source>
</reference>
<accession>A0A6A7AE51</accession>
<evidence type="ECO:0000313" key="1">
    <source>
        <dbReference type="EMBL" id="KAF2830937.1"/>
    </source>
</evidence>
<keyword evidence="2" id="KW-1185">Reference proteome</keyword>
<dbReference type="EMBL" id="MU006218">
    <property type="protein sequence ID" value="KAF2830937.1"/>
    <property type="molecule type" value="Genomic_DNA"/>
</dbReference>
<name>A0A6A7AE51_9PLEO</name>
<dbReference type="Proteomes" id="UP000799424">
    <property type="component" value="Unassembled WGS sequence"/>
</dbReference>
<evidence type="ECO:0000313" key="2">
    <source>
        <dbReference type="Proteomes" id="UP000799424"/>
    </source>
</evidence>